<dbReference type="InterPro" id="IPR011604">
    <property type="entry name" value="PDDEXK-like_dom_sf"/>
</dbReference>
<proteinExistence type="predicted"/>
<feature type="non-terminal residue" evidence="16">
    <location>
        <position position="1"/>
    </location>
</feature>
<reference evidence="16" key="2">
    <citation type="journal article" date="2021" name="PeerJ">
        <title>Extensive microbial diversity within the chicken gut microbiome revealed by metagenomics and culture.</title>
        <authorList>
            <person name="Gilroy R."/>
            <person name="Ravi A."/>
            <person name="Getino M."/>
            <person name="Pursley I."/>
            <person name="Horton D.L."/>
            <person name="Alikhan N.F."/>
            <person name="Baker D."/>
            <person name="Gharbi K."/>
            <person name="Hall N."/>
            <person name="Watson M."/>
            <person name="Adriaenssens E.M."/>
            <person name="Foster-Nyarko E."/>
            <person name="Jarju S."/>
            <person name="Secka A."/>
            <person name="Antonio M."/>
            <person name="Oren A."/>
            <person name="Chaudhuri R.R."/>
            <person name="La Ragione R."/>
            <person name="Hildebrand F."/>
            <person name="Pallen M.J."/>
        </authorList>
    </citation>
    <scope>NUCLEOTIDE SEQUENCE</scope>
    <source>
        <strain evidence="16">17113</strain>
    </source>
</reference>
<evidence type="ECO:0000256" key="6">
    <source>
        <dbReference type="ARBA" id="ARBA00022839"/>
    </source>
</evidence>
<dbReference type="InterPro" id="IPR000212">
    <property type="entry name" value="DNA_helicase_UvrD/REP"/>
</dbReference>
<feature type="domain" description="UvrD-like helicase ATP-binding" evidence="15">
    <location>
        <begin position="1"/>
        <end position="401"/>
    </location>
</feature>
<reference evidence="16" key="1">
    <citation type="submission" date="2020-10" db="EMBL/GenBank/DDBJ databases">
        <authorList>
            <person name="Gilroy R."/>
        </authorList>
    </citation>
    <scope>NUCLEOTIDE SEQUENCE</scope>
    <source>
        <strain evidence="16">17113</strain>
    </source>
</reference>
<evidence type="ECO:0000256" key="4">
    <source>
        <dbReference type="ARBA" id="ARBA00022801"/>
    </source>
</evidence>
<dbReference type="PANTHER" id="PTHR11070">
    <property type="entry name" value="UVRD / RECB / PCRA DNA HELICASE FAMILY MEMBER"/>
    <property type="match status" value="1"/>
</dbReference>
<evidence type="ECO:0000256" key="12">
    <source>
        <dbReference type="ARBA" id="ARBA00034808"/>
    </source>
</evidence>
<evidence type="ECO:0000256" key="11">
    <source>
        <dbReference type="ARBA" id="ARBA00034617"/>
    </source>
</evidence>
<dbReference type="Pfam" id="PF00580">
    <property type="entry name" value="UvrD-helicase"/>
    <property type="match status" value="1"/>
</dbReference>
<dbReference type="EC" id="5.6.2.4" evidence="12"/>
<dbReference type="Gene3D" id="3.90.320.10">
    <property type="match status" value="1"/>
</dbReference>
<keyword evidence="8" id="KW-0238">DNA-binding</keyword>
<evidence type="ECO:0000256" key="7">
    <source>
        <dbReference type="ARBA" id="ARBA00022840"/>
    </source>
</evidence>
<evidence type="ECO:0000313" key="17">
    <source>
        <dbReference type="Proteomes" id="UP000823634"/>
    </source>
</evidence>
<dbReference type="AlphaFoldDB" id="A0A9D9DGX3"/>
<dbReference type="InterPro" id="IPR027417">
    <property type="entry name" value="P-loop_NTPase"/>
</dbReference>
<dbReference type="Pfam" id="PF13361">
    <property type="entry name" value="UvrD_C"/>
    <property type="match status" value="1"/>
</dbReference>
<dbReference type="PROSITE" id="PS51198">
    <property type="entry name" value="UVRD_HELICASE_ATP_BIND"/>
    <property type="match status" value="1"/>
</dbReference>
<dbReference type="Gene3D" id="3.40.50.300">
    <property type="entry name" value="P-loop containing nucleotide triphosphate hydrolases"/>
    <property type="match status" value="4"/>
</dbReference>
<keyword evidence="3" id="KW-0227">DNA damage</keyword>
<keyword evidence="2 14" id="KW-0547">Nucleotide-binding</keyword>
<dbReference type="InterPro" id="IPR014017">
    <property type="entry name" value="DNA_helicase_UvrD-like_C"/>
</dbReference>
<dbReference type="InterPro" id="IPR011335">
    <property type="entry name" value="Restrct_endonuc-II-like"/>
</dbReference>
<keyword evidence="7 14" id="KW-0067">ATP-binding</keyword>
<dbReference type="PANTHER" id="PTHR11070:SF2">
    <property type="entry name" value="ATP-DEPENDENT DNA HELICASE SRS2"/>
    <property type="match status" value="1"/>
</dbReference>
<accession>A0A9D9DGX3</accession>
<evidence type="ECO:0000256" key="2">
    <source>
        <dbReference type="ARBA" id="ARBA00022741"/>
    </source>
</evidence>
<dbReference type="GO" id="GO:0043138">
    <property type="term" value="F:3'-5' DNA helicase activity"/>
    <property type="evidence" value="ECO:0007669"/>
    <property type="project" value="UniProtKB-EC"/>
</dbReference>
<sequence>LSTRAQYLCEHCRDEEGGRIKPTNLLVLTFTEKAASEMKSRIKEEIAASDDKEVASMAYEVDNASICTFDSFAYSIVREYASELNLSCSPQIGDEAYFDYLRQTLFDEIVQRRSGLALQGKDEEFLRFASLYCRQGFSPLSDYVGALDRLASLYGDKEAFFKGYRERYFGQDSLKTIEGELESYCRQYLRQAYSICSNYEDADLASLDCEAIEGYLSEPIEKLIGAKLSLPSRSSSQGTESDKVARKWVKEKLLFKAAKFASFLSKEKLEQILPCLKEGEIPLQIASEINERLSKFKFENGIFNFDDIASLATKACHNPDIVAALKKKYRYIMVDEFQDTTNLQMNLLSELRDHNFFAVGDVKQSIYGFRNANPELFLSMLGECDDKDCYLIRLSDNYRSRQAVLDNVNRLFHSCMSLSFGGVDYQSGEALRYGLTSYGKDDDDAHGFAKITFIPKPGETELETAGKAIARDIAYAVAHKRQVYDKEIRSFRDARYGDFAILAPKNQMLQDLVRVFNECGIPYVPSVDELAVDVMAFNDFRSLIKLADCLMKGDSSSYEFRLSLIGIERSFLFPGFSDDSILSNVKKDPACFESYRRMKEIADRAEGLSNKAVLELIKERFGIIRSLYAMPKQRAVMQTFLKLEEFASTFDYLGKGFGEFAEFVARLDPSSLKLKVDTGVDAEGAVKGFTIHRSKGLEYPYVYLLGNEKDIERAPKSESFVCTLDHGLVLPFPGTGEKCGLDALGREKERQERRSEKLRLFYVAITRARERCTFLLRGESDPSEQKDEPAKPPFLCKTHADLLRQASNIEYIHLHYDGETALPKLSKQEVEVEFKELKTMPDFTLDAKPRPSYSDQDVHSNEQSIAYGERIHRLLELTDFKRRLIPEACLEAERKRIAAILANPLFDGIEREYHEYRFQGERGEGCIDLFFIKSGRIYVVDFKSSDLENPLYAAQVKGYCDYLSAAFKMPCEGYLLSFHGNQLRKVA</sequence>
<comment type="catalytic activity">
    <reaction evidence="13">
        <text>ATP + H2O = ADP + phosphate + H(+)</text>
        <dbReference type="Rhea" id="RHEA:13065"/>
        <dbReference type="ChEBI" id="CHEBI:15377"/>
        <dbReference type="ChEBI" id="CHEBI:15378"/>
        <dbReference type="ChEBI" id="CHEBI:30616"/>
        <dbReference type="ChEBI" id="CHEBI:43474"/>
        <dbReference type="ChEBI" id="CHEBI:456216"/>
        <dbReference type="EC" id="5.6.2.4"/>
    </reaction>
</comment>
<gene>
    <name evidence="16" type="ORF">IAC61_01035</name>
</gene>
<dbReference type="GO" id="GO:0000725">
    <property type="term" value="P:recombinational repair"/>
    <property type="evidence" value="ECO:0007669"/>
    <property type="project" value="TreeGrafter"/>
</dbReference>
<keyword evidence="5 14" id="KW-0347">Helicase</keyword>
<keyword evidence="10" id="KW-0413">Isomerase</keyword>
<dbReference type="SUPFAM" id="SSF52540">
    <property type="entry name" value="P-loop containing nucleoside triphosphate hydrolases"/>
    <property type="match status" value="1"/>
</dbReference>
<evidence type="ECO:0000256" key="10">
    <source>
        <dbReference type="ARBA" id="ARBA00023235"/>
    </source>
</evidence>
<dbReference type="SUPFAM" id="SSF52980">
    <property type="entry name" value="Restriction endonuclease-like"/>
    <property type="match status" value="1"/>
</dbReference>
<keyword evidence="4 14" id="KW-0378">Hydrolase</keyword>
<evidence type="ECO:0000256" key="14">
    <source>
        <dbReference type="PROSITE-ProRule" id="PRU00560"/>
    </source>
</evidence>
<evidence type="ECO:0000256" key="1">
    <source>
        <dbReference type="ARBA" id="ARBA00022722"/>
    </source>
</evidence>
<keyword evidence="1" id="KW-0540">Nuclease</keyword>
<organism evidence="16 17">
    <name type="scientific">Candidatus Alloenteromonas pullistercoris</name>
    <dbReference type="NCBI Taxonomy" id="2840785"/>
    <lineage>
        <taxon>Bacteria</taxon>
        <taxon>Bacillati</taxon>
        <taxon>Bacillota</taxon>
        <taxon>Bacillota incertae sedis</taxon>
        <taxon>Candidatus Alloenteromonas</taxon>
    </lineage>
</organism>
<evidence type="ECO:0000256" key="3">
    <source>
        <dbReference type="ARBA" id="ARBA00022763"/>
    </source>
</evidence>
<dbReference type="GO" id="GO:0003677">
    <property type="term" value="F:DNA binding"/>
    <property type="evidence" value="ECO:0007669"/>
    <property type="project" value="UniProtKB-KW"/>
</dbReference>
<evidence type="ECO:0000256" key="8">
    <source>
        <dbReference type="ARBA" id="ARBA00023125"/>
    </source>
</evidence>
<dbReference type="GO" id="GO:0005524">
    <property type="term" value="F:ATP binding"/>
    <property type="evidence" value="ECO:0007669"/>
    <property type="project" value="UniProtKB-UniRule"/>
</dbReference>
<comment type="caution">
    <text evidence="14">Lacks conserved residue(s) required for the propagation of feature annotation.</text>
</comment>
<comment type="caution">
    <text evidence="16">The sequence shown here is derived from an EMBL/GenBank/DDBJ whole genome shotgun (WGS) entry which is preliminary data.</text>
</comment>
<name>A0A9D9DGX3_9FIRM</name>
<protein>
    <recommendedName>
        <fullName evidence="12">DNA 3'-5' helicase</fullName>
        <ecNumber evidence="12">5.6.2.4</ecNumber>
    </recommendedName>
</protein>
<dbReference type="Proteomes" id="UP000823634">
    <property type="component" value="Unassembled WGS sequence"/>
</dbReference>
<dbReference type="GO" id="GO:0004527">
    <property type="term" value="F:exonuclease activity"/>
    <property type="evidence" value="ECO:0007669"/>
    <property type="project" value="UniProtKB-KW"/>
</dbReference>
<evidence type="ECO:0000256" key="13">
    <source>
        <dbReference type="ARBA" id="ARBA00048988"/>
    </source>
</evidence>
<evidence type="ECO:0000256" key="5">
    <source>
        <dbReference type="ARBA" id="ARBA00022806"/>
    </source>
</evidence>
<evidence type="ECO:0000313" key="16">
    <source>
        <dbReference type="EMBL" id="MBO8425890.1"/>
    </source>
</evidence>
<keyword evidence="9" id="KW-0234">DNA repair</keyword>
<evidence type="ECO:0000256" key="9">
    <source>
        <dbReference type="ARBA" id="ARBA00023204"/>
    </source>
</evidence>
<dbReference type="EMBL" id="JADINA010000007">
    <property type="protein sequence ID" value="MBO8425890.1"/>
    <property type="molecule type" value="Genomic_DNA"/>
</dbReference>
<evidence type="ECO:0000259" key="15">
    <source>
        <dbReference type="PROSITE" id="PS51198"/>
    </source>
</evidence>
<dbReference type="InterPro" id="IPR014016">
    <property type="entry name" value="UvrD-like_ATP-bd"/>
</dbReference>
<keyword evidence="6" id="KW-0269">Exonuclease</keyword>
<comment type="catalytic activity">
    <reaction evidence="11">
        <text>Couples ATP hydrolysis with the unwinding of duplex DNA by translocating in the 3'-5' direction.</text>
        <dbReference type="EC" id="5.6.2.4"/>
    </reaction>
</comment>